<evidence type="ECO:0008006" key="3">
    <source>
        <dbReference type="Google" id="ProtNLM"/>
    </source>
</evidence>
<dbReference type="Proteomes" id="UP000486351">
    <property type="component" value="Unassembled WGS sequence"/>
</dbReference>
<accession>A0A6G0SB34</accession>
<protein>
    <recommendedName>
        <fullName evidence="3">DDE-1 domain-containing protein</fullName>
    </recommendedName>
</protein>
<dbReference type="EMBL" id="QXFY01000183">
    <property type="protein sequence ID" value="KAE9353239.1"/>
    <property type="molecule type" value="Genomic_DNA"/>
</dbReference>
<comment type="caution">
    <text evidence="1">The sequence shown here is derived from an EMBL/GenBank/DDBJ whole genome shotgun (WGS) entry which is preliminary data.</text>
</comment>
<dbReference type="AlphaFoldDB" id="A0A6G0SB34"/>
<gene>
    <name evidence="1" type="ORF">PF008_g5076</name>
</gene>
<evidence type="ECO:0000313" key="2">
    <source>
        <dbReference type="Proteomes" id="UP000486351"/>
    </source>
</evidence>
<sequence length="53" mass="6249">MEEKLFLVWDDFSGHWTQEVVDYAKAISVVLMKVPPRYTYVCQPADVAWNQPF</sequence>
<proteinExistence type="predicted"/>
<name>A0A6G0SB34_9STRA</name>
<evidence type="ECO:0000313" key="1">
    <source>
        <dbReference type="EMBL" id="KAE9353239.1"/>
    </source>
</evidence>
<reference evidence="1 2" key="1">
    <citation type="submission" date="2018-09" db="EMBL/GenBank/DDBJ databases">
        <title>Genomic investigation of the strawberry pathogen Phytophthora fragariae indicates pathogenicity is determined by transcriptional variation in three key races.</title>
        <authorList>
            <person name="Adams T.M."/>
            <person name="Armitage A.D."/>
            <person name="Sobczyk M.K."/>
            <person name="Bates H.J."/>
            <person name="Dunwell J.M."/>
            <person name="Nellist C.F."/>
            <person name="Harrison R.J."/>
        </authorList>
    </citation>
    <scope>NUCLEOTIDE SEQUENCE [LARGE SCALE GENOMIC DNA]</scope>
    <source>
        <strain evidence="1 2">NOV-77</strain>
    </source>
</reference>
<organism evidence="1 2">
    <name type="scientific">Phytophthora fragariae</name>
    <dbReference type="NCBI Taxonomy" id="53985"/>
    <lineage>
        <taxon>Eukaryota</taxon>
        <taxon>Sar</taxon>
        <taxon>Stramenopiles</taxon>
        <taxon>Oomycota</taxon>
        <taxon>Peronosporomycetes</taxon>
        <taxon>Peronosporales</taxon>
        <taxon>Peronosporaceae</taxon>
        <taxon>Phytophthora</taxon>
    </lineage>
</organism>